<sequence length="31" mass="3552">MRDQWESTFAALDRLMAETDGEAQGIVPEQR</sequence>
<evidence type="ECO:0000313" key="1">
    <source>
        <dbReference type="EMBL" id="PKU89108.1"/>
    </source>
</evidence>
<dbReference type="EMBL" id="PCGZ01000010">
    <property type="protein sequence ID" value="PKU89108.1"/>
    <property type="molecule type" value="Genomic_DNA"/>
</dbReference>
<evidence type="ECO:0000313" key="4">
    <source>
        <dbReference type="Proteomes" id="UP000292568"/>
    </source>
</evidence>
<dbReference type="EMBL" id="RYUH01000007">
    <property type="protein sequence ID" value="RYQ11347.1"/>
    <property type="molecule type" value="Genomic_DNA"/>
</dbReference>
<organism evidence="1 3">
    <name type="scientific">Bifidobacterium pseudolongum subsp. globosum</name>
    <dbReference type="NCBI Taxonomy" id="1690"/>
    <lineage>
        <taxon>Bacteria</taxon>
        <taxon>Bacillati</taxon>
        <taxon>Actinomycetota</taxon>
        <taxon>Actinomycetes</taxon>
        <taxon>Bifidobacteriales</taxon>
        <taxon>Bifidobacteriaceae</taxon>
        <taxon>Bifidobacterium</taxon>
    </lineage>
</organism>
<dbReference type="Proteomes" id="UP000292568">
    <property type="component" value="Unassembled WGS sequence"/>
</dbReference>
<evidence type="ECO:0000313" key="3">
    <source>
        <dbReference type="Proteomes" id="UP000233730"/>
    </source>
</evidence>
<gene>
    <name evidence="1" type="ORF">CQR46_1491</name>
    <name evidence="2" type="ORF">PG2093B_0456</name>
</gene>
<accession>A0A2N3QEV1</accession>
<proteinExistence type="predicted"/>
<dbReference type="AlphaFoldDB" id="A0A2N3QEV1"/>
<dbReference type="Proteomes" id="UP000233730">
    <property type="component" value="Unassembled WGS sequence"/>
</dbReference>
<evidence type="ECO:0000313" key="2">
    <source>
        <dbReference type="EMBL" id="RYQ11347.1"/>
    </source>
</evidence>
<protein>
    <submittedName>
        <fullName evidence="1">Uncharacterized protein</fullName>
    </submittedName>
</protein>
<reference evidence="1 3" key="1">
    <citation type="submission" date="2017-10" db="EMBL/GenBank/DDBJ databases">
        <title>Bifidobacterium genomics.</title>
        <authorList>
            <person name="Lugli G.A."/>
            <person name="Milani C."/>
            <person name="Mancabelli L."/>
        </authorList>
    </citation>
    <scope>NUCLEOTIDE SEQUENCE [LARGE SCALE GENOMIC DNA]</scope>
    <source>
        <strain evidence="1 3">1524B</strain>
    </source>
</reference>
<reference evidence="2 4" key="2">
    <citation type="submission" date="2018-12" db="EMBL/GenBank/DDBJ databases">
        <title>Unveiling genomic diversity among members of the Bifidobacterium pseudolongum species, a widely distributed gut commensal of the animal kingdom.</title>
        <authorList>
            <person name="Lugli G.A."/>
            <person name="Duranti S."/>
            <person name="Albert K."/>
            <person name="Mancabelli L."/>
            <person name="Napoli S."/>
            <person name="Viappiani A."/>
            <person name="Anzalone R."/>
            <person name="Longhi G."/>
            <person name="Milani C."/>
            <person name="Turroni F."/>
            <person name="Alessandri G."/>
            <person name="Sela D.A."/>
            <person name="Van Sinderen D."/>
            <person name="Ventura M."/>
        </authorList>
    </citation>
    <scope>NUCLEOTIDE SEQUENCE [LARGE SCALE GENOMIC DNA]</scope>
    <source>
        <strain evidence="2 4">2093B</strain>
    </source>
</reference>
<name>A0A2N3QEV1_9BIFI</name>
<comment type="caution">
    <text evidence="1">The sequence shown here is derived from an EMBL/GenBank/DDBJ whole genome shotgun (WGS) entry which is preliminary data.</text>
</comment>